<evidence type="ECO:0008006" key="4">
    <source>
        <dbReference type="Google" id="ProtNLM"/>
    </source>
</evidence>
<feature type="compositionally biased region" description="Basic and acidic residues" evidence="1">
    <location>
        <begin position="63"/>
        <end position="75"/>
    </location>
</feature>
<feature type="region of interest" description="Disordered" evidence="1">
    <location>
        <begin position="1"/>
        <end position="82"/>
    </location>
</feature>
<comment type="caution">
    <text evidence="2">The sequence shown here is derived from an EMBL/GenBank/DDBJ whole genome shotgun (WGS) entry which is preliminary data.</text>
</comment>
<dbReference type="AlphaFoldDB" id="L9WYV6"/>
<dbReference type="EMBL" id="AOIB01000036">
    <property type="protein sequence ID" value="ELY54592.1"/>
    <property type="molecule type" value="Genomic_DNA"/>
</dbReference>
<organism evidence="2 3">
    <name type="scientific">Natronococcus amylolyticus DSM 10524</name>
    <dbReference type="NCBI Taxonomy" id="1227497"/>
    <lineage>
        <taxon>Archaea</taxon>
        <taxon>Methanobacteriati</taxon>
        <taxon>Methanobacteriota</taxon>
        <taxon>Stenosarchaea group</taxon>
        <taxon>Halobacteria</taxon>
        <taxon>Halobacteriales</taxon>
        <taxon>Natrialbaceae</taxon>
        <taxon>Natronococcus</taxon>
    </lineage>
</organism>
<keyword evidence="3" id="KW-1185">Reference proteome</keyword>
<protein>
    <recommendedName>
        <fullName evidence="4">Amphi-Trp domain-containing protein</fullName>
    </recommendedName>
</protein>
<dbReference type="Proteomes" id="UP000011688">
    <property type="component" value="Unassembled WGS sequence"/>
</dbReference>
<dbReference type="OrthoDB" id="194858at2157"/>
<sequence>MATLESTQEQTRSEIAAYLRQFADELDPDTRSDATDRGGNTAETVGTGSTGTAGTGTGTGSEGADRRTDGTETGDRAGSVGDKVTVITGNESATINPPQTCSFDVTVDTDSDLLDTGAERSTTFTIRWDADHVEADDELRVE</sequence>
<accession>L9WYV6</accession>
<dbReference type="eggNOG" id="ENOG502N5GQ">
    <property type="taxonomic scope" value="Archaea"/>
</dbReference>
<evidence type="ECO:0000313" key="2">
    <source>
        <dbReference type="EMBL" id="ELY54592.1"/>
    </source>
</evidence>
<evidence type="ECO:0000256" key="1">
    <source>
        <dbReference type="SAM" id="MobiDB-lite"/>
    </source>
</evidence>
<dbReference type="RefSeq" id="WP_005558872.1">
    <property type="nucleotide sequence ID" value="NZ_AOIB01000036.1"/>
</dbReference>
<gene>
    <name evidence="2" type="ORF">C491_18359</name>
</gene>
<proteinExistence type="predicted"/>
<name>L9WYV6_9EURY</name>
<feature type="compositionally biased region" description="Gly residues" evidence="1">
    <location>
        <begin position="48"/>
        <end position="61"/>
    </location>
</feature>
<reference evidence="2 3" key="1">
    <citation type="journal article" date="2014" name="PLoS Genet.">
        <title>Phylogenetically driven sequencing of extremely halophilic archaea reveals strategies for static and dynamic osmo-response.</title>
        <authorList>
            <person name="Becker E.A."/>
            <person name="Seitzer P.M."/>
            <person name="Tritt A."/>
            <person name="Larsen D."/>
            <person name="Krusor M."/>
            <person name="Yao A.I."/>
            <person name="Wu D."/>
            <person name="Madern D."/>
            <person name="Eisen J.A."/>
            <person name="Darling A.E."/>
            <person name="Facciotti M.T."/>
        </authorList>
    </citation>
    <scope>NUCLEOTIDE SEQUENCE [LARGE SCALE GENOMIC DNA]</scope>
    <source>
        <strain evidence="2 3">DSM 10524</strain>
    </source>
</reference>
<dbReference type="PATRIC" id="fig|1227497.3.peg.3744"/>
<feature type="compositionally biased region" description="Polar residues" evidence="1">
    <location>
        <begin position="1"/>
        <end position="10"/>
    </location>
</feature>
<evidence type="ECO:0000313" key="3">
    <source>
        <dbReference type="Proteomes" id="UP000011688"/>
    </source>
</evidence>